<feature type="compositionally biased region" description="Low complexity" evidence="2">
    <location>
        <begin position="159"/>
        <end position="174"/>
    </location>
</feature>
<dbReference type="EMBL" id="QXFY01005490">
    <property type="protein sequence ID" value="KAE9272069.1"/>
    <property type="molecule type" value="Genomic_DNA"/>
</dbReference>
<feature type="coiled-coil region" evidence="1">
    <location>
        <begin position="360"/>
        <end position="409"/>
    </location>
</feature>
<feature type="compositionally biased region" description="Basic and acidic residues" evidence="2">
    <location>
        <begin position="523"/>
        <end position="545"/>
    </location>
</feature>
<dbReference type="Proteomes" id="UP000486351">
    <property type="component" value="Unassembled WGS sequence"/>
</dbReference>
<reference evidence="3 4" key="1">
    <citation type="submission" date="2018-09" db="EMBL/GenBank/DDBJ databases">
        <title>Genomic investigation of the strawberry pathogen Phytophthora fragariae indicates pathogenicity is determined by transcriptional variation in three key races.</title>
        <authorList>
            <person name="Adams T.M."/>
            <person name="Armitage A.D."/>
            <person name="Sobczyk M.K."/>
            <person name="Bates H.J."/>
            <person name="Dunwell J.M."/>
            <person name="Nellist C.F."/>
            <person name="Harrison R.J."/>
        </authorList>
    </citation>
    <scope>NUCLEOTIDE SEQUENCE [LARGE SCALE GENOMIC DNA]</scope>
    <source>
        <strain evidence="3 4">NOV-77</strain>
    </source>
</reference>
<feature type="compositionally biased region" description="Basic and acidic residues" evidence="2">
    <location>
        <begin position="122"/>
        <end position="131"/>
    </location>
</feature>
<organism evidence="3 4">
    <name type="scientific">Phytophthora fragariae</name>
    <dbReference type="NCBI Taxonomy" id="53985"/>
    <lineage>
        <taxon>Eukaryota</taxon>
        <taxon>Sar</taxon>
        <taxon>Stramenopiles</taxon>
        <taxon>Oomycota</taxon>
        <taxon>Peronosporomycetes</taxon>
        <taxon>Peronosporales</taxon>
        <taxon>Peronosporaceae</taxon>
        <taxon>Phytophthora</taxon>
    </lineage>
</organism>
<dbReference type="AlphaFoldDB" id="A0A6G0Q6X2"/>
<evidence type="ECO:0000256" key="2">
    <source>
        <dbReference type="SAM" id="MobiDB-lite"/>
    </source>
</evidence>
<feature type="compositionally biased region" description="Acidic residues" evidence="2">
    <location>
        <begin position="216"/>
        <end position="231"/>
    </location>
</feature>
<evidence type="ECO:0000256" key="1">
    <source>
        <dbReference type="SAM" id="Coils"/>
    </source>
</evidence>
<feature type="region of interest" description="Disordered" evidence="2">
    <location>
        <begin position="122"/>
        <end position="255"/>
    </location>
</feature>
<feature type="compositionally biased region" description="Low complexity" evidence="2">
    <location>
        <begin position="454"/>
        <end position="481"/>
    </location>
</feature>
<feature type="compositionally biased region" description="Basic residues" evidence="2">
    <location>
        <begin position="236"/>
        <end position="245"/>
    </location>
</feature>
<keyword evidence="1" id="KW-0175">Coiled coil</keyword>
<evidence type="ECO:0000313" key="4">
    <source>
        <dbReference type="Proteomes" id="UP000486351"/>
    </source>
</evidence>
<evidence type="ECO:0000313" key="3">
    <source>
        <dbReference type="EMBL" id="KAE9272069.1"/>
    </source>
</evidence>
<feature type="compositionally biased region" description="Low complexity" evidence="2">
    <location>
        <begin position="134"/>
        <end position="148"/>
    </location>
</feature>
<proteinExistence type="predicted"/>
<feature type="region of interest" description="Disordered" evidence="2">
    <location>
        <begin position="449"/>
        <end position="573"/>
    </location>
</feature>
<feature type="compositionally biased region" description="Pro residues" evidence="2">
    <location>
        <begin position="558"/>
        <end position="569"/>
    </location>
</feature>
<accession>A0A6G0Q6X2</accession>
<feature type="compositionally biased region" description="Polar residues" evidence="2">
    <location>
        <begin position="694"/>
        <end position="709"/>
    </location>
</feature>
<name>A0A6G0Q6X2_9STRA</name>
<feature type="compositionally biased region" description="Acidic residues" evidence="2">
    <location>
        <begin position="488"/>
        <end position="497"/>
    </location>
</feature>
<feature type="region of interest" description="Disordered" evidence="2">
    <location>
        <begin position="682"/>
        <end position="709"/>
    </location>
</feature>
<sequence length="709" mass="77794">MVKRSSKARRGGSAVDQLQAALTRSLKDSVAEAVSSVCESYQQALDEQAAAAVAASPAEESAGYDQYYSNCRRLVDYIQQNMEASSGFSEQMDRIILACHSGATERVLSSVVTKQLWFHTRGDAPERETRSSRKSSSSSSSGRSGASRAAKKKVKRELSSSSSATTRMATRATTESPAMHTRSASGGKRSTRSSTHDEQPVKRPRRAARKVIHDSSEDEEDVEKEEEEEEEEKKPAMKKSKGKKKKQEEQDDDDELLSFKDAIGELCYPDRRTPTETKFFKERLRKSIQFVDALLCKPPAGKVCGRGCKKVRAQMCSSSTPCKNKMCRIWHDVEAHTDRCQNQQCEFKNRILLRETMHKLDMKKQQIAAVKTELEGKRAQLKEAADDDKEELEDEIASLEHDLEECDSELSVHETTKKTFWDNLNEIGIEVGDDVVDGFPDFATHYEEKKAPRKAAATTTTPLSSASSRGSRAAARRASSGPHGGGAGDDEEEDDADSGSVGDNIPRRTARRSTSSGRHSVRSHNESDEETKGGDEEMKEGDAKTFRSANVVPRPDEPPLPPAGPPPFRQNPELDRAYAAAASGYSIQPPPADDLEAPAVAMEQETPGVTTDFETPVAMEQEPPATTMEFEAPNAMEQDTQAVTMDHEPTKQAEATVETDALQLERLADAQRASDEISGIMAGFSANPPVVDPVNTTGFTIRGNQPQNP</sequence>
<protein>
    <submittedName>
        <fullName evidence="3">Uncharacterized protein</fullName>
    </submittedName>
</protein>
<gene>
    <name evidence="3" type="ORF">PF008_g30197</name>
</gene>
<comment type="caution">
    <text evidence="3">The sequence shown here is derived from an EMBL/GenBank/DDBJ whole genome shotgun (WGS) entry which is preliminary data.</text>
</comment>